<dbReference type="InterPro" id="IPR011055">
    <property type="entry name" value="Dup_hybrid_motif"/>
</dbReference>
<sequence>MPPDPVSYPTTESEPPVTSDSPAAESAPSRRSRRTASLSAQAAEESTPEVVVVQAPAPLTTIPVPVQAGDRARAHNTADVDVEPAAPRASSRRAARLAAAEAAAEARRLASAPATEPIDAVLAEVLTEPVIDAIRDPLSDSPAVVEPESVAPAAASEPALDEFEAAVRALAMTVESPIVVDAETAARVIAETASADDGDVVDVVDASAVGLRGRIGSRFGRVSGTTKNSGKKLLTTSFSIGVMGTVGLLAVGMTTPLEAVAAANAADATSVTTIVALTSSDEDSTGEDIQAYVAPAEATTTDLVRSEGYAAVSLAEIAAESGVRDTSDLYTNNTASAVQYPFPVGVPISDGFGIRWGYLHAGVDFIPGGEGAEIHAIADGVVRVATEAGASYGVHVIIDHIVDGEVVSSHYAHMQYGSLQVSVGDVVHVGDVIGTVGTTGHSTGPHLHFEILLNGVTPTEPLTWMAAHNVADTVVTMPDGILVSE</sequence>
<proteinExistence type="predicted"/>
<organism evidence="3 4">
    <name type="scientific">Microbacterium sediminicola</name>
    <dbReference type="NCBI Taxonomy" id="415210"/>
    <lineage>
        <taxon>Bacteria</taxon>
        <taxon>Bacillati</taxon>
        <taxon>Actinomycetota</taxon>
        <taxon>Actinomycetes</taxon>
        <taxon>Micrococcales</taxon>
        <taxon>Microbacteriaceae</taxon>
        <taxon>Microbacterium</taxon>
    </lineage>
</organism>
<feature type="region of interest" description="Disordered" evidence="1">
    <location>
        <begin position="1"/>
        <end position="91"/>
    </location>
</feature>
<dbReference type="PANTHER" id="PTHR21666">
    <property type="entry name" value="PEPTIDASE-RELATED"/>
    <property type="match status" value="1"/>
</dbReference>
<dbReference type="CDD" id="cd12797">
    <property type="entry name" value="M23_peptidase"/>
    <property type="match status" value="1"/>
</dbReference>
<evidence type="ECO:0000313" key="4">
    <source>
        <dbReference type="Proteomes" id="UP001501690"/>
    </source>
</evidence>
<comment type="caution">
    <text evidence="3">The sequence shown here is derived from an EMBL/GenBank/DDBJ whole genome shotgun (WGS) entry which is preliminary data.</text>
</comment>
<name>A0ABN2I7T3_9MICO</name>
<feature type="compositionally biased region" description="Polar residues" evidence="1">
    <location>
        <begin position="8"/>
        <end position="18"/>
    </location>
</feature>
<dbReference type="EMBL" id="BAAAPL010000001">
    <property type="protein sequence ID" value="GAA1699677.1"/>
    <property type="molecule type" value="Genomic_DNA"/>
</dbReference>
<dbReference type="Pfam" id="PF01551">
    <property type="entry name" value="Peptidase_M23"/>
    <property type="match status" value="1"/>
</dbReference>
<dbReference type="SUPFAM" id="SSF51261">
    <property type="entry name" value="Duplicated hybrid motif"/>
    <property type="match status" value="1"/>
</dbReference>
<feature type="compositionally biased region" description="Low complexity" evidence="1">
    <location>
        <begin position="19"/>
        <end position="43"/>
    </location>
</feature>
<gene>
    <name evidence="3" type="ORF">GCM10009808_16600</name>
</gene>
<dbReference type="Gene3D" id="2.70.70.10">
    <property type="entry name" value="Glucose Permease (Domain IIA)"/>
    <property type="match status" value="1"/>
</dbReference>
<dbReference type="PANTHER" id="PTHR21666:SF270">
    <property type="entry name" value="MUREIN HYDROLASE ACTIVATOR ENVC"/>
    <property type="match status" value="1"/>
</dbReference>
<reference evidence="3 4" key="1">
    <citation type="journal article" date="2019" name="Int. J. Syst. Evol. Microbiol.">
        <title>The Global Catalogue of Microorganisms (GCM) 10K type strain sequencing project: providing services to taxonomists for standard genome sequencing and annotation.</title>
        <authorList>
            <consortium name="The Broad Institute Genomics Platform"/>
            <consortium name="The Broad Institute Genome Sequencing Center for Infectious Disease"/>
            <person name="Wu L."/>
            <person name="Ma J."/>
        </authorList>
    </citation>
    <scope>NUCLEOTIDE SEQUENCE [LARGE SCALE GENOMIC DNA]</scope>
    <source>
        <strain evidence="3 4">JCM 15577</strain>
    </source>
</reference>
<protein>
    <recommendedName>
        <fullName evidence="2">M23ase beta-sheet core domain-containing protein</fullName>
    </recommendedName>
</protein>
<keyword evidence="4" id="KW-1185">Reference proteome</keyword>
<dbReference type="InterPro" id="IPR050570">
    <property type="entry name" value="Cell_wall_metabolism_enzyme"/>
</dbReference>
<evidence type="ECO:0000313" key="3">
    <source>
        <dbReference type="EMBL" id="GAA1699677.1"/>
    </source>
</evidence>
<evidence type="ECO:0000256" key="1">
    <source>
        <dbReference type="SAM" id="MobiDB-lite"/>
    </source>
</evidence>
<feature type="domain" description="M23ase beta-sheet core" evidence="2">
    <location>
        <begin position="360"/>
        <end position="455"/>
    </location>
</feature>
<accession>A0ABN2I7T3</accession>
<dbReference type="InterPro" id="IPR016047">
    <property type="entry name" value="M23ase_b-sheet_dom"/>
</dbReference>
<evidence type="ECO:0000259" key="2">
    <source>
        <dbReference type="Pfam" id="PF01551"/>
    </source>
</evidence>
<dbReference type="Proteomes" id="UP001501690">
    <property type="component" value="Unassembled WGS sequence"/>
</dbReference>